<name>A0A2S9YV91_9BACT</name>
<dbReference type="Proteomes" id="UP000238823">
    <property type="component" value="Unassembled WGS sequence"/>
</dbReference>
<organism evidence="1 2">
    <name type="scientific">Enhygromyxa salina</name>
    <dbReference type="NCBI Taxonomy" id="215803"/>
    <lineage>
        <taxon>Bacteria</taxon>
        <taxon>Pseudomonadati</taxon>
        <taxon>Myxococcota</taxon>
        <taxon>Polyangia</taxon>
        <taxon>Nannocystales</taxon>
        <taxon>Nannocystaceae</taxon>
        <taxon>Enhygromyxa</taxon>
    </lineage>
</organism>
<sequence>MKGKKKETPPVPPGWMTLAEHHAYLKEHGLYEPMLEAQRQREAEIERYQAELRQAETPVIEAVAKVGVEVERVWDLQSLNEPHPEVVQILLDHIQKPYRSEVLEDIGRALAVPGTRALWPTLVKLYKQATDRGAKEGLAVALREHGIKDRQLVDDVIPLIKDPRNGPSRLYLIDVLTRSRQPHAKQVLVELRDDPDLYKEIAVRLKRFEQSAKRRKKTRKKSS</sequence>
<evidence type="ECO:0008006" key="3">
    <source>
        <dbReference type="Google" id="ProtNLM"/>
    </source>
</evidence>
<dbReference type="RefSeq" id="WP_146157411.1">
    <property type="nucleotide sequence ID" value="NZ_PVNL01000031.1"/>
</dbReference>
<dbReference type="InterPro" id="IPR011989">
    <property type="entry name" value="ARM-like"/>
</dbReference>
<gene>
    <name evidence="1" type="ORF">ENSA7_12960</name>
</gene>
<dbReference type="AlphaFoldDB" id="A0A2S9YV91"/>
<evidence type="ECO:0000313" key="1">
    <source>
        <dbReference type="EMBL" id="PRQ09025.1"/>
    </source>
</evidence>
<protein>
    <recommendedName>
        <fullName evidence="3">HEAT repeat domain-containing protein</fullName>
    </recommendedName>
</protein>
<accession>A0A2S9YV91</accession>
<comment type="caution">
    <text evidence="1">The sequence shown here is derived from an EMBL/GenBank/DDBJ whole genome shotgun (WGS) entry which is preliminary data.</text>
</comment>
<dbReference type="Gene3D" id="1.25.10.10">
    <property type="entry name" value="Leucine-rich Repeat Variant"/>
    <property type="match status" value="1"/>
</dbReference>
<dbReference type="OrthoDB" id="712058at2"/>
<reference evidence="1 2" key="1">
    <citation type="submission" date="2018-03" db="EMBL/GenBank/DDBJ databases">
        <title>Draft Genome Sequences of the Obligatory Marine Myxobacteria Enhygromyxa salina SWB007.</title>
        <authorList>
            <person name="Poehlein A."/>
            <person name="Moghaddam J.A."/>
            <person name="Harms H."/>
            <person name="Alanjari M."/>
            <person name="Koenig G.M."/>
            <person name="Daniel R."/>
            <person name="Schaeberle T.F."/>
        </authorList>
    </citation>
    <scope>NUCLEOTIDE SEQUENCE [LARGE SCALE GENOMIC DNA]</scope>
    <source>
        <strain evidence="1 2">SWB007</strain>
    </source>
</reference>
<evidence type="ECO:0000313" key="2">
    <source>
        <dbReference type="Proteomes" id="UP000238823"/>
    </source>
</evidence>
<dbReference type="EMBL" id="PVNL01000031">
    <property type="protein sequence ID" value="PRQ09025.1"/>
    <property type="molecule type" value="Genomic_DNA"/>
</dbReference>
<proteinExistence type="predicted"/>